<keyword evidence="1" id="KW-0812">Transmembrane</keyword>
<keyword evidence="1" id="KW-0472">Membrane</keyword>
<name>A0A0G1GFP6_9BACT</name>
<evidence type="ECO:0000313" key="2">
    <source>
        <dbReference type="EMBL" id="KKT33350.1"/>
    </source>
</evidence>
<evidence type="ECO:0000256" key="1">
    <source>
        <dbReference type="SAM" id="Phobius"/>
    </source>
</evidence>
<feature type="transmembrane region" description="Helical" evidence="1">
    <location>
        <begin position="25"/>
        <end position="46"/>
    </location>
</feature>
<comment type="caution">
    <text evidence="2">The sequence shown here is derived from an EMBL/GenBank/DDBJ whole genome shotgun (WGS) entry which is preliminary data.</text>
</comment>
<organism evidence="2 3">
    <name type="scientific">Candidatus Woesebacteria bacterium GW2011_GWB1_44_11b</name>
    <dbReference type="NCBI Taxonomy" id="1618580"/>
    <lineage>
        <taxon>Bacteria</taxon>
        <taxon>Candidatus Woeseibacteriota</taxon>
    </lineage>
</organism>
<protein>
    <recommendedName>
        <fullName evidence="4">LytR/CpsA/Psr regulator C-terminal domain-containing protein</fullName>
    </recommendedName>
</protein>
<dbReference type="Proteomes" id="UP000034192">
    <property type="component" value="Unassembled WGS sequence"/>
</dbReference>
<dbReference type="EMBL" id="LCHL01000012">
    <property type="protein sequence ID" value="KKT33350.1"/>
    <property type="molecule type" value="Genomic_DNA"/>
</dbReference>
<reference evidence="2 3" key="1">
    <citation type="journal article" date="2015" name="Nature">
        <title>rRNA introns, odd ribosomes, and small enigmatic genomes across a large radiation of phyla.</title>
        <authorList>
            <person name="Brown C.T."/>
            <person name="Hug L.A."/>
            <person name="Thomas B.C."/>
            <person name="Sharon I."/>
            <person name="Castelle C.J."/>
            <person name="Singh A."/>
            <person name="Wilkins M.J."/>
            <person name="Williams K.H."/>
            <person name="Banfield J.F."/>
        </authorList>
    </citation>
    <scope>NUCLEOTIDE SEQUENCE [LARGE SCALE GENOMIC DNA]</scope>
</reference>
<sequence>MPARGKRKPSRLAQRRVPKSRRKRSFFKLFWVVLGVSLVFVASLFLRRGLWSGESRLSLAIAGDRGDVTLAVFDPESGTITTIDIPGETEVNVARQLGTWRLASVLKLGENEGFGGRLLSETITKSLKLPVEAWASSDARGFIESDLRGMLKAMFSIYKTNLTLGDRINLGLFALRAKKTNRATLDLVSSGNLVRAKLADGTFGYKLRDDTFSSRVLSVFADNVISKSNLTVAIEDKTGRPGTAARVGEIIEVLGGKVVAIKTGGKENFDCEITGKDKDSIDKIAATFSCAKKRVSSEINFDLEIKIGESFAKRF</sequence>
<accession>A0A0G1GFP6</accession>
<evidence type="ECO:0008006" key="4">
    <source>
        <dbReference type="Google" id="ProtNLM"/>
    </source>
</evidence>
<proteinExistence type="predicted"/>
<gene>
    <name evidence="2" type="ORF">UW21_C0012G0010</name>
</gene>
<dbReference type="AlphaFoldDB" id="A0A0G1GFP6"/>
<keyword evidence="1" id="KW-1133">Transmembrane helix</keyword>
<evidence type="ECO:0000313" key="3">
    <source>
        <dbReference type="Proteomes" id="UP000034192"/>
    </source>
</evidence>